<protein>
    <recommendedName>
        <fullName evidence="3">T9SS type A sorting domain-containing protein</fullName>
    </recommendedName>
</protein>
<evidence type="ECO:0000313" key="1">
    <source>
        <dbReference type="EMBL" id="NRT18416.1"/>
    </source>
</evidence>
<sequence>MLDLTGRRVRPADAPARQHLLNLSGLAPGVYLVRAEAADGSAVVQRLAVQ</sequence>
<dbReference type="EMBL" id="JABSNP010000004">
    <property type="protein sequence ID" value="NRT18416.1"/>
    <property type="molecule type" value="Genomic_DNA"/>
</dbReference>
<evidence type="ECO:0008006" key="3">
    <source>
        <dbReference type="Google" id="ProtNLM"/>
    </source>
</evidence>
<dbReference type="RefSeq" id="WP_173809155.1">
    <property type="nucleotide sequence ID" value="NZ_JABSNP010000004.1"/>
</dbReference>
<evidence type="ECO:0000313" key="2">
    <source>
        <dbReference type="Proteomes" id="UP000779507"/>
    </source>
</evidence>
<accession>A0ABX2FN27</accession>
<keyword evidence="2" id="KW-1185">Reference proteome</keyword>
<organism evidence="1 2">
    <name type="scientific">Hymenobacter caeli</name>
    <dbReference type="NCBI Taxonomy" id="2735894"/>
    <lineage>
        <taxon>Bacteria</taxon>
        <taxon>Pseudomonadati</taxon>
        <taxon>Bacteroidota</taxon>
        <taxon>Cytophagia</taxon>
        <taxon>Cytophagales</taxon>
        <taxon>Hymenobacteraceae</taxon>
        <taxon>Hymenobacter</taxon>
    </lineage>
</organism>
<name>A0ABX2FN27_9BACT</name>
<comment type="caution">
    <text evidence="1">The sequence shown here is derived from an EMBL/GenBank/DDBJ whole genome shotgun (WGS) entry which is preliminary data.</text>
</comment>
<dbReference type="Proteomes" id="UP000779507">
    <property type="component" value="Unassembled WGS sequence"/>
</dbReference>
<gene>
    <name evidence="1" type="ORF">HNP98_001233</name>
</gene>
<reference evidence="1 2" key="1">
    <citation type="submission" date="2020-05" db="EMBL/GenBank/DDBJ databases">
        <title>Genomic Encyclopedia of Type Strains, Phase IV (KMG-V): Genome sequencing to study the core and pangenomes of soil and plant-associated prokaryotes.</title>
        <authorList>
            <person name="Whitman W."/>
        </authorList>
    </citation>
    <scope>NUCLEOTIDE SEQUENCE [LARGE SCALE GENOMIC DNA]</scope>
    <source>
        <strain evidence="1 2">9A</strain>
    </source>
</reference>
<proteinExistence type="predicted"/>